<sequence length="238" mass="25471">MAMARGVARGLRGGETQWVGRCRRWDYDRKGTTALASGAALAKTRRLGNGNKNKNKDDHASSSSRRGGGHARTNSARGARTGWRGSVAARASPPVVLWSNPVFKAGFIGWVLAQVLKVATSYLTTRELSWRPLFDSGGMPSSHSSLCVAFTTAVAVIHGLGSSIFAACLGFSCIVMYDAANVRLQAGKHAQILNKVVEQSDWLDEGLRSFKLKEVLGHTKTQVFAGAFLGIAVGLLVR</sequence>
<organism evidence="3 4">
    <name type="scientific">Chloropicon primus</name>
    <dbReference type="NCBI Taxonomy" id="1764295"/>
    <lineage>
        <taxon>Eukaryota</taxon>
        <taxon>Viridiplantae</taxon>
        <taxon>Chlorophyta</taxon>
        <taxon>Chloropicophyceae</taxon>
        <taxon>Chloropicales</taxon>
        <taxon>Chloropicaceae</taxon>
        <taxon>Chloropicon</taxon>
    </lineage>
</organism>
<keyword evidence="2" id="KW-0812">Transmembrane</keyword>
<dbReference type="OrthoDB" id="1716650at2759"/>
<feature type="transmembrane region" description="Helical" evidence="2">
    <location>
        <begin position="221"/>
        <end position="237"/>
    </location>
</feature>
<gene>
    <name evidence="3" type="ORF">A3770_05p40340</name>
</gene>
<dbReference type="Pfam" id="PF02681">
    <property type="entry name" value="DUF212"/>
    <property type="match status" value="1"/>
</dbReference>
<feature type="compositionally biased region" description="Low complexity" evidence="1">
    <location>
        <begin position="38"/>
        <end position="52"/>
    </location>
</feature>
<name>A0A5B8MLV9_9CHLO</name>
<proteinExistence type="predicted"/>
<evidence type="ECO:0000256" key="2">
    <source>
        <dbReference type="SAM" id="Phobius"/>
    </source>
</evidence>
<evidence type="ECO:0000313" key="4">
    <source>
        <dbReference type="Proteomes" id="UP000316726"/>
    </source>
</evidence>
<dbReference type="PANTHER" id="PTHR31446">
    <property type="entry name" value="ACID PHOSPHATASE/VANADIUM-DEPENDENT HALOPEROXIDASE-RELATED PROTEIN"/>
    <property type="match status" value="1"/>
</dbReference>
<dbReference type="PANTHER" id="PTHR31446:SF29">
    <property type="entry name" value="ACID PHOSPHATASE_VANADIUM-DEPENDENT HALOPEROXIDASE-RELATED PROTEIN"/>
    <property type="match status" value="1"/>
</dbReference>
<feature type="transmembrane region" description="Helical" evidence="2">
    <location>
        <begin position="146"/>
        <end position="177"/>
    </location>
</feature>
<dbReference type="AlphaFoldDB" id="A0A5B8MLV9"/>
<dbReference type="InterPro" id="IPR003832">
    <property type="entry name" value="DUF212"/>
</dbReference>
<dbReference type="EMBL" id="CP031038">
    <property type="protein sequence ID" value="QDZ21516.1"/>
    <property type="molecule type" value="Genomic_DNA"/>
</dbReference>
<accession>A0A5B8MLV9</accession>
<evidence type="ECO:0000313" key="3">
    <source>
        <dbReference type="EMBL" id="QDZ21516.1"/>
    </source>
</evidence>
<feature type="region of interest" description="Disordered" evidence="1">
    <location>
        <begin position="38"/>
        <end position="85"/>
    </location>
</feature>
<keyword evidence="4" id="KW-1185">Reference proteome</keyword>
<reference evidence="3 4" key="1">
    <citation type="submission" date="2018-07" db="EMBL/GenBank/DDBJ databases">
        <title>The complete nuclear genome of the prasinophyte Chloropicon primus (CCMP1205).</title>
        <authorList>
            <person name="Pombert J.-F."/>
            <person name="Otis C."/>
            <person name="Turmel M."/>
            <person name="Lemieux C."/>
        </authorList>
    </citation>
    <scope>NUCLEOTIDE SEQUENCE [LARGE SCALE GENOMIC DNA]</scope>
    <source>
        <strain evidence="3 4">CCMP1205</strain>
    </source>
</reference>
<keyword evidence="2" id="KW-1133">Transmembrane helix</keyword>
<dbReference type="Proteomes" id="UP000316726">
    <property type="component" value="Chromosome 5"/>
</dbReference>
<dbReference type="STRING" id="1764295.A0A5B8MLV9"/>
<keyword evidence="2" id="KW-0472">Membrane</keyword>
<evidence type="ECO:0000256" key="1">
    <source>
        <dbReference type="SAM" id="MobiDB-lite"/>
    </source>
</evidence>
<protein>
    <submittedName>
        <fullName evidence="3">PAP2-like phosphatase</fullName>
    </submittedName>
</protein>